<reference evidence="5 6" key="1">
    <citation type="submission" date="2019-12" db="EMBL/GenBank/DDBJ databases">
        <title>Complete genome sequence of Algicella marina strain 9Alg 56(T) isolated from the red alga Tichocarpus crinitus.</title>
        <authorList>
            <person name="Kim S.-G."/>
            <person name="Nedashkovskaya O.I."/>
        </authorList>
    </citation>
    <scope>NUCLEOTIDE SEQUENCE [LARGE SCALE GENOMIC DNA]</scope>
    <source>
        <strain evidence="5 6">9Alg 56</strain>
    </source>
</reference>
<dbReference type="KEGG" id="amaq:GO499_11960"/>
<gene>
    <name evidence="5" type="ORF">GO499_11960</name>
</gene>
<dbReference type="GO" id="GO:0043565">
    <property type="term" value="F:sequence-specific DNA binding"/>
    <property type="evidence" value="ECO:0007669"/>
    <property type="project" value="InterPro"/>
</dbReference>
<evidence type="ECO:0000313" key="6">
    <source>
        <dbReference type="Proteomes" id="UP000464495"/>
    </source>
</evidence>
<keyword evidence="1" id="KW-0805">Transcription regulation</keyword>
<dbReference type="Proteomes" id="UP000464495">
    <property type="component" value="Chromosome"/>
</dbReference>
<dbReference type="InterPro" id="IPR018062">
    <property type="entry name" value="HTH_AraC-typ_CS"/>
</dbReference>
<dbReference type="PROSITE" id="PS00041">
    <property type="entry name" value="HTH_ARAC_FAMILY_1"/>
    <property type="match status" value="1"/>
</dbReference>
<evidence type="ECO:0000313" key="5">
    <source>
        <dbReference type="EMBL" id="QHQ35835.1"/>
    </source>
</evidence>
<protein>
    <submittedName>
        <fullName evidence="5">Helix-turn-helix domain-containing protein</fullName>
    </submittedName>
</protein>
<dbReference type="EMBL" id="CP046620">
    <property type="protein sequence ID" value="QHQ35835.1"/>
    <property type="molecule type" value="Genomic_DNA"/>
</dbReference>
<dbReference type="PRINTS" id="PR00032">
    <property type="entry name" value="HTHARAC"/>
</dbReference>
<accession>A0A6P1T255</accession>
<dbReference type="Gene3D" id="1.10.10.60">
    <property type="entry name" value="Homeodomain-like"/>
    <property type="match status" value="1"/>
</dbReference>
<dbReference type="PANTHER" id="PTHR11019">
    <property type="entry name" value="HTH-TYPE TRANSCRIPTIONAL REGULATOR NIMR"/>
    <property type="match status" value="1"/>
</dbReference>
<keyword evidence="2" id="KW-0238">DNA-binding</keyword>
<evidence type="ECO:0000256" key="3">
    <source>
        <dbReference type="ARBA" id="ARBA00023163"/>
    </source>
</evidence>
<evidence type="ECO:0000259" key="4">
    <source>
        <dbReference type="PROSITE" id="PS01124"/>
    </source>
</evidence>
<keyword evidence="3" id="KW-0804">Transcription</keyword>
<dbReference type="AlphaFoldDB" id="A0A6P1T255"/>
<dbReference type="PANTHER" id="PTHR11019:SF199">
    <property type="entry name" value="HTH-TYPE TRANSCRIPTIONAL REGULATOR NIMR"/>
    <property type="match status" value="1"/>
</dbReference>
<dbReference type="GO" id="GO:0003700">
    <property type="term" value="F:DNA-binding transcription factor activity"/>
    <property type="evidence" value="ECO:0007669"/>
    <property type="project" value="InterPro"/>
</dbReference>
<evidence type="ECO:0000256" key="1">
    <source>
        <dbReference type="ARBA" id="ARBA00023015"/>
    </source>
</evidence>
<proteinExistence type="predicted"/>
<dbReference type="InterPro" id="IPR020449">
    <property type="entry name" value="Tscrpt_reg_AraC-type_HTH"/>
</dbReference>
<dbReference type="InterPro" id="IPR018060">
    <property type="entry name" value="HTH_AraC"/>
</dbReference>
<dbReference type="SUPFAM" id="SSF46689">
    <property type="entry name" value="Homeodomain-like"/>
    <property type="match status" value="2"/>
</dbReference>
<dbReference type="PROSITE" id="PS01124">
    <property type="entry name" value="HTH_ARAC_FAMILY_2"/>
    <property type="match status" value="1"/>
</dbReference>
<organism evidence="5 6">
    <name type="scientific">Algicella marina</name>
    <dbReference type="NCBI Taxonomy" id="2683284"/>
    <lineage>
        <taxon>Bacteria</taxon>
        <taxon>Pseudomonadati</taxon>
        <taxon>Pseudomonadota</taxon>
        <taxon>Alphaproteobacteria</taxon>
        <taxon>Rhodobacterales</taxon>
        <taxon>Paracoccaceae</taxon>
        <taxon>Algicella</taxon>
    </lineage>
</organism>
<keyword evidence="6" id="KW-1185">Reference proteome</keyword>
<sequence length="248" mass="27010">MQPPAYCFHKSFEPAAPAEFRMDRHYLLYALQGTLRLEADGKRWSLPPARAALIRADQPVTITILSRLTSASVLFAPDFCAAPPEALTVFDISPLARELIRACRPFGPNAPLTPHAETLFRTLAEVALVLAETPSPCVLPAPASPALARALALTEARAAGPLSFEDIARATGHSPRALARKFASEMGMTWRESLRRIRILRAVELLAESDAPVTQIALDVGYTSLSAFNAAFRDLTGKTPSQYRASFR</sequence>
<dbReference type="Pfam" id="PF12833">
    <property type="entry name" value="HTH_18"/>
    <property type="match status" value="1"/>
</dbReference>
<dbReference type="SMART" id="SM00342">
    <property type="entry name" value="HTH_ARAC"/>
    <property type="match status" value="1"/>
</dbReference>
<dbReference type="InterPro" id="IPR009057">
    <property type="entry name" value="Homeodomain-like_sf"/>
</dbReference>
<feature type="domain" description="HTH araC/xylS-type" evidence="4">
    <location>
        <begin position="148"/>
        <end position="246"/>
    </location>
</feature>
<name>A0A6P1T255_9RHOB</name>
<evidence type="ECO:0000256" key="2">
    <source>
        <dbReference type="ARBA" id="ARBA00023125"/>
    </source>
</evidence>